<evidence type="ECO:0000313" key="3">
    <source>
        <dbReference type="Proteomes" id="UP000000689"/>
    </source>
</evidence>
<keyword evidence="1" id="KW-0812">Transmembrane</keyword>
<dbReference type="OrthoDB" id="4068213at2759"/>
<protein>
    <submittedName>
        <fullName evidence="2">Uncharacterized protein</fullName>
    </submittedName>
</protein>
<dbReference type="RefSeq" id="XP_003672401.1">
    <property type="nucleotide sequence ID" value="XM_003672353.1"/>
</dbReference>
<keyword evidence="1" id="KW-0472">Membrane</keyword>
<dbReference type="GO" id="GO:0051285">
    <property type="term" value="C:cell cortex of cell tip"/>
    <property type="evidence" value="ECO:0007669"/>
    <property type="project" value="TreeGrafter"/>
</dbReference>
<dbReference type="Proteomes" id="UP000000689">
    <property type="component" value="Chromosome 10"/>
</dbReference>
<feature type="transmembrane region" description="Helical" evidence="1">
    <location>
        <begin position="571"/>
        <end position="600"/>
    </location>
</feature>
<feature type="transmembrane region" description="Helical" evidence="1">
    <location>
        <begin position="540"/>
        <end position="559"/>
    </location>
</feature>
<dbReference type="GeneID" id="11494495"/>
<reference evidence="2 3" key="1">
    <citation type="journal article" date="2011" name="Proc. Natl. Acad. Sci. U.S.A.">
        <title>Evolutionary erosion of yeast sex chromosomes by mating-type switching accidents.</title>
        <authorList>
            <person name="Gordon J.L."/>
            <person name="Armisen D."/>
            <person name="Proux-Wera E."/>
            <person name="Oheigeartaigh S.S."/>
            <person name="Byrne K.P."/>
            <person name="Wolfe K.H."/>
        </authorList>
    </citation>
    <scope>NUCLEOTIDE SEQUENCE [LARGE SCALE GENOMIC DNA]</scope>
    <source>
        <strain evidence="3">ATCC 10597 / BCRC 20456 / CBS 421 / NBRC 0211 / NRRL Y-12639</strain>
    </source>
</reference>
<dbReference type="GO" id="GO:0005886">
    <property type="term" value="C:plasma membrane"/>
    <property type="evidence" value="ECO:0007669"/>
    <property type="project" value="EnsemblFungi"/>
</dbReference>
<organism evidence="2 3">
    <name type="scientific">Naumovozyma dairenensis (strain ATCC 10597 / BCRC 20456 / CBS 421 / NBRC 0211 / NRRL Y-12639)</name>
    <name type="common">Saccharomyces dairenensis</name>
    <dbReference type="NCBI Taxonomy" id="1071378"/>
    <lineage>
        <taxon>Eukaryota</taxon>
        <taxon>Fungi</taxon>
        <taxon>Dikarya</taxon>
        <taxon>Ascomycota</taxon>
        <taxon>Saccharomycotina</taxon>
        <taxon>Saccharomycetes</taxon>
        <taxon>Saccharomycetales</taxon>
        <taxon>Saccharomycetaceae</taxon>
        <taxon>Naumovozyma</taxon>
    </lineage>
</organism>
<dbReference type="KEGG" id="ndi:NDAI_0J02660"/>
<sequence>MLNKKIILLSSCLFSLTTFLLVIIATAGSSSDYKPLTNIYIGEADISKINVTKVAPQFGPVLAILGSALAAPNVTVTDIFDPLKALSTTPALKPLLTLLSAAENTTETVSSILNLAPLALSSSNSTTLEIEGIIELLSNSKNVSQTLDGFNSLMGSMSANTSLTELAATASLETTVFQLLADSANATSSVESLITLNNMTVAEKAQLVPAFSLFSASNNITATFSALVALMNATIPSSLADTLFNSLQTAINSDNDNALATTFTSLGSLVPTSMSSSLEAEELLFNVSNSANTTLSTLEEMIADNITTSQSAKTALTSLSTIVNNASNKTLVLSSVEELSSSSSDASSSTAQLVVLDELLSSSYNDTKTVSTLTDLSGLLIQDISSLQYVPDLLNLMKSSSNATSTLSSLLDITSWAKNNTATFLPLMTVLTDANSSGEVSQEYLEEITPSILGYLNVPVKFRLSIFTLCHVNLAGELTSCTKSHTVQNLDFRQIIYDSLLISDFKPYMDALNIGKWDLHLDGSLQNKQHEYVPAIKATLAMNLIAIISLFFTMGFLLFMAFSKRAISMKLWYCLILTFMWDSLFVGLGSTIVSAMIGIIKRGTKKDKYDVIFTTGSAYCGLTWAGFCIIFLTLQIIIYATWMVRKENGTVVQNVGSGDLEEGINVDTGSSSSKVSERNVEGVIEKNFEK</sequence>
<dbReference type="PANTHER" id="PTHR28019">
    <property type="entry name" value="CELL MEMBRANE PROTEIN YLR413W-RELATED"/>
    <property type="match status" value="1"/>
</dbReference>
<dbReference type="GO" id="GO:0031505">
    <property type="term" value="P:fungal-type cell wall organization"/>
    <property type="evidence" value="ECO:0007669"/>
    <property type="project" value="TreeGrafter"/>
</dbReference>
<dbReference type="PANTHER" id="PTHR28019:SF2">
    <property type="entry name" value="CELL MEMBRANE PROTEIN YLR413W-RELATED"/>
    <property type="match status" value="1"/>
</dbReference>
<dbReference type="EMBL" id="HE580276">
    <property type="protein sequence ID" value="CCD27158.1"/>
    <property type="molecule type" value="Genomic_DNA"/>
</dbReference>
<proteinExistence type="predicted"/>
<evidence type="ECO:0000313" key="2">
    <source>
        <dbReference type="EMBL" id="CCD27158.1"/>
    </source>
</evidence>
<feature type="transmembrane region" description="Helical" evidence="1">
    <location>
        <begin position="612"/>
        <end position="638"/>
    </location>
</feature>
<name>G0WH80_NAUDC</name>
<gene>
    <name evidence="2" type="primary">NDAI0J02660</name>
    <name evidence="2" type="ordered locus">NDAI_0J02660</name>
</gene>
<keyword evidence="3" id="KW-1185">Reference proteome</keyword>
<accession>G0WH80</accession>
<dbReference type="eggNOG" id="ENOG502QVQ9">
    <property type="taxonomic scope" value="Eukaryota"/>
</dbReference>
<dbReference type="AlphaFoldDB" id="G0WH80"/>
<evidence type="ECO:0000256" key="1">
    <source>
        <dbReference type="SAM" id="Phobius"/>
    </source>
</evidence>
<dbReference type="HOGENOM" id="CLU_402815_0_0_1"/>
<keyword evidence="1" id="KW-1133">Transmembrane helix</keyword>
<dbReference type="InterPro" id="IPR052413">
    <property type="entry name" value="SUR7_domain"/>
</dbReference>
<dbReference type="OMA" id="DFKPYMD"/>